<sequence length="81" mass="8848">MAIGRAVARLGLPVARWTQPRGTMRVNGVDNVTERIDPANEKPEIGIADFLDTVKGVVDEIHEVDQHGANCATDAARFRHT</sequence>
<feature type="non-terminal residue" evidence="1">
    <location>
        <position position="81"/>
    </location>
</feature>
<protein>
    <submittedName>
        <fullName evidence="1">Uncharacterized protein</fullName>
    </submittedName>
</protein>
<accession>A0A292Q8X6</accession>
<dbReference type="Proteomes" id="UP001412239">
    <property type="component" value="Unassembled WGS sequence"/>
</dbReference>
<evidence type="ECO:0000313" key="1">
    <source>
        <dbReference type="EMBL" id="CUS15415.1"/>
    </source>
</evidence>
<evidence type="ECO:0000313" key="2">
    <source>
        <dbReference type="Proteomes" id="UP001412239"/>
    </source>
</evidence>
<name>A0A292Q8X6_9PEZI</name>
<keyword evidence="2" id="KW-1185">Reference proteome</keyword>
<reference evidence="1" key="1">
    <citation type="submission" date="2015-10" db="EMBL/GenBank/DDBJ databases">
        <authorList>
            <person name="Regsiter A."/>
            <person name="william w."/>
        </authorList>
    </citation>
    <scope>NUCLEOTIDE SEQUENCE</scope>
    <source>
        <strain evidence="1">Montdore</strain>
    </source>
</reference>
<organism evidence="1 2">
    <name type="scientific">Tuber aestivum</name>
    <name type="common">summer truffle</name>
    <dbReference type="NCBI Taxonomy" id="59557"/>
    <lineage>
        <taxon>Eukaryota</taxon>
        <taxon>Fungi</taxon>
        <taxon>Dikarya</taxon>
        <taxon>Ascomycota</taxon>
        <taxon>Pezizomycotina</taxon>
        <taxon>Pezizomycetes</taxon>
        <taxon>Pezizales</taxon>
        <taxon>Tuberaceae</taxon>
        <taxon>Tuber</taxon>
    </lineage>
</organism>
<proteinExistence type="predicted"/>
<dbReference type="EMBL" id="LN890947">
    <property type="protein sequence ID" value="CUS15415.1"/>
    <property type="molecule type" value="Genomic_DNA"/>
</dbReference>
<gene>
    <name evidence="1" type="ORF">GSTUAT00000466001</name>
</gene>
<dbReference type="AlphaFoldDB" id="A0A292Q8X6"/>